<dbReference type="AlphaFoldDB" id="A0A2J6SDZ7"/>
<dbReference type="SUPFAM" id="SSF82199">
    <property type="entry name" value="SET domain"/>
    <property type="match status" value="1"/>
</dbReference>
<dbReference type="STRING" id="1149755.A0A2J6SDZ7"/>
<dbReference type="PROSITE" id="PS50280">
    <property type="entry name" value="SET"/>
    <property type="match status" value="1"/>
</dbReference>
<dbReference type="Proteomes" id="UP000235786">
    <property type="component" value="Unassembled WGS sequence"/>
</dbReference>
<dbReference type="PANTHER" id="PTHR47332:SF4">
    <property type="entry name" value="SET DOMAIN-CONTAINING PROTEIN 5"/>
    <property type="match status" value="1"/>
</dbReference>
<protein>
    <recommendedName>
        <fullName evidence="1">SET domain-containing protein</fullName>
    </recommendedName>
</protein>
<reference evidence="2 3" key="1">
    <citation type="submission" date="2016-04" db="EMBL/GenBank/DDBJ databases">
        <title>A degradative enzymes factory behind the ericoid mycorrhizal symbiosis.</title>
        <authorList>
            <consortium name="DOE Joint Genome Institute"/>
            <person name="Martino E."/>
            <person name="Morin E."/>
            <person name="Grelet G."/>
            <person name="Kuo A."/>
            <person name="Kohler A."/>
            <person name="Daghino S."/>
            <person name="Barry K."/>
            <person name="Choi C."/>
            <person name="Cichocki N."/>
            <person name="Clum A."/>
            <person name="Copeland A."/>
            <person name="Hainaut M."/>
            <person name="Haridas S."/>
            <person name="Labutti K."/>
            <person name="Lindquist E."/>
            <person name="Lipzen A."/>
            <person name="Khouja H.-R."/>
            <person name="Murat C."/>
            <person name="Ohm R."/>
            <person name="Olson A."/>
            <person name="Spatafora J."/>
            <person name="Veneault-Fourrey C."/>
            <person name="Henrissat B."/>
            <person name="Grigoriev I."/>
            <person name="Martin F."/>
            <person name="Perotto S."/>
        </authorList>
    </citation>
    <scope>NUCLEOTIDE SEQUENCE [LARGE SCALE GENOMIC DNA]</scope>
    <source>
        <strain evidence="2 3">F</strain>
    </source>
</reference>
<dbReference type="PANTHER" id="PTHR47332">
    <property type="entry name" value="SET DOMAIN-CONTAINING PROTEIN 5"/>
    <property type="match status" value="1"/>
</dbReference>
<dbReference type="Pfam" id="PF00856">
    <property type="entry name" value="SET"/>
    <property type="match status" value="1"/>
</dbReference>
<dbReference type="InterPro" id="IPR053185">
    <property type="entry name" value="SET_domain_protein"/>
</dbReference>
<accession>A0A2J6SDZ7</accession>
<dbReference type="OrthoDB" id="3180714at2759"/>
<feature type="domain" description="SET" evidence="1">
    <location>
        <begin position="86"/>
        <end position="251"/>
    </location>
</feature>
<gene>
    <name evidence="2" type="ORF">L207DRAFT_522291</name>
</gene>
<evidence type="ECO:0000259" key="1">
    <source>
        <dbReference type="PROSITE" id="PS50280"/>
    </source>
</evidence>
<proteinExistence type="predicted"/>
<organism evidence="2 3">
    <name type="scientific">Hyaloscypha variabilis (strain UAMH 11265 / GT02V1 / F)</name>
    <name type="common">Meliniomyces variabilis</name>
    <dbReference type="NCBI Taxonomy" id="1149755"/>
    <lineage>
        <taxon>Eukaryota</taxon>
        <taxon>Fungi</taxon>
        <taxon>Dikarya</taxon>
        <taxon>Ascomycota</taxon>
        <taxon>Pezizomycotina</taxon>
        <taxon>Leotiomycetes</taxon>
        <taxon>Helotiales</taxon>
        <taxon>Hyaloscyphaceae</taxon>
        <taxon>Hyaloscypha</taxon>
        <taxon>Hyaloscypha variabilis</taxon>
    </lineage>
</organism>
<evidence type="ECO:0000313" key="3">
    <source>
        <dbReference type="Proteomes" id="UP000235786"/>
    </source>
</evidence>
<dbReference type="EMBL" id="KZ613937">
    <property type="protein sequence ID" value="PMD48979.1"/>
    <property type="molecule type" value="Genomic_DNA"/>
</dbReference>
<name>A0A2J6SDZ7_HYAVF</name>
<evidence type="ECO:0000313" key="2">
    <source>
        <dbReference type="EMBL" id="PMD48979.1"/>
    </source>
</evidence>
<dbReference type="InterPro" id="IPR046341">
    <property type="entry name" value="SET_dom_sf"/>
</dbReference>
<sequence>MTSKLEPYDLSEEKRNLLEQVFSRPASAPVYEVYKKRPESSVLRFRVMFFLSPKDLDKNRHSPAIMEAVLRSIERCWDKFGEGLVAPNEFMHTPSGAMYEVVAIDGKSRGMVASRDIKAGEIILQESPLLLLPPRPAMTVLFFLTLPQQALEAFLLLDNAKPDYNHNTLKADVPIHRLFDLIEGIRYTNTFTASAWPASFDSIGVLLLRGALFNHSDKPNMYHAWNCSKEMYVFMARRDVKKGDALEINYLSPALRSVPSQGQRN</sequence>
<dbReference type="InterPro" id="IPR001214">
    <property type="entry name" value="SET_dom"/>
</dbReference>
<keyword evidence="3" id="KW-1185">Reference proteome</keyword>
<dbReference type="Gene3D" id="2.170.270.10">
    <property type="entry name" value="SET domain"/>
    <property type="match status" value="1"/>
</dbReference>